<name>A0AAN9QYK4_PHACN</name>
<feature type="region of interest" description="Disordered" evidence="1">
    <location>
        <begin position="1"/>
        <end position="25"/>
    </location>
</feature>
<evidence type="ECO:0000256" key="1">
    <source>
        <dbReference type="SAM" id="MobiDB-lite"/>
    </source>
</evidence>
<protein>
    <submittedName>
        <fullName evidence="2">Uncharacterized protein</fullName>
    </submittedName>
</protein>
<organism evidence="2 3">
    <name type="scientific">Phaseolus coccineus</name>
    <name type="common">Scarlet runner bean</name>
    <name type="synonym">Phaseolus multiflorus</name>
    <dbReference type="NCBI Taxonomy" id="3886"/>
    <lineage>
        <taxon>Eukaryota</taxon>
        <taxon>Viridiplantae</taxon>
        <taxon>Streptophyta</taxon>
        <taxon>Embryophyta</taxon>
        <taxon>Tracheophyta</taxon>
        <taxon>Spermatophyta</taxon>
        <taxon>Magnoliopsida</taxon>
        <taxon>eudicotyledons</taxon>
        <taxon>Gunneridae</taxon>
        <taxon>Pentapetalae</taxon>
        <taxon>rosids</taxon>
        <taxon>fabids</taxon>
        <taxon>Fabales</taxon>
        <taxon>Fabaceae</taxon>
        <taxon>Papilionoideae</taxon>
        <taxon>50 kb inversion clade</taxon>
        <taxon>NPAAA clade</taxon>
        <taxon>indigoferoid/millettioid clade</taxon>
        <taxon>Phaseoleae</taxon>
        <taxon>Phaseolus</taxon>
    </lineage>
</organism>
<keyword evidence="3" id="KW-1185">Reference proteome</keyword>
<evidence type="ECO:0000313" key="3">
    <source>
        <dbReference type="Proteomes" id="UP001374584"/>
    </source>
</evidence>
<proteinExistence type="predicted"/>
<accession>A0AAN9QYK4</accession>
<dbReference type="AlphaFoldDB" id="A0AAN9QYK4"/>
<sequence>MLLQGSFSKSKECQKKEKKSFTNEGRKGQNAYEGFDLDIFSGQVCNYTCMSNPVHAELAKVVVDIECKNSQQEPSLALAQQRKKEAHISEGWDYFSAQMDKGGGRSVCGSGGVVSKVSNSCQVLLGSQEVGECEKDRNDSHEESFSGDTVPEEGSSSKMREENGVQFCCTRQGVSEVDGTRGAAIPGTLLALLPGEEGATARILISSEAVYEINCKNFSVRDCLSP</sequence>
<dbReference type="Proteomes" id="UP001374584">
    <property type="component" value="Unassembled WGS sequence"/>
</dbReference>
<dbReference type="EMBL" id="JAYMYR010000006">
    <property type="protein sequence ID" value="KAK7355370.1"/>
    <property type="molecule type" value="Genomic_DNA"/>
</dbReference>
<reference evidence="2 3" key="1">
    <citation type="submission" date="2024-01" db="EMBL/GenBank/DDBJ databases">
        <title>The genomes of 5 underutilized Papilionoideae crops provide insights into root nodulation and disease resistanc.</title>
        <authorList>
            <person name="Jiang F."/>
        </authorList>
    </citation>
    <scope>NUCLEOTIDE SEQUENCE [LARGE SCALE GENOMIC DNA]</scope>
    <source>
        <strain evidence="2">JINMINGXINNONG_FW02</strain>
        <tissue evidence="2">Leaves</tissue>
    </source>
</reference>
<comment type="caution">
    <text evidence="2">The sequence shown here is derived from an EMBL/GenBank/DDBJ whole genome shotgun (WGS) entry which is preliminary data.</text>
</comment>
<feature type="region of interest" description="Disordered" evidence="1">
    <location>
        <begin position="132"/>
        <end position="161"/>
    </location>
</feature>
<feature type="compositionally biased region" description="Basic and acidic residues" evidence="1">
    <location>
        <begin position="132"/>
        <end position="144"/>
    </location>
</feature>
<feature type="compositionally biased region" description="Basic and acidic residues" evidence="1">
    <location>
        <begin position="9"/>
        <end position="25"/>
    </location>
</feature>
<gene>
    <name evidence="2" type="ORF">VNO80_14625</name>
</gene>
<evidence type="ECO:0000313" key="2">
    <source>
        <dbReference type="EMBL" id="KAK7355370.1"/>
    </source>
</evidence>